<sequence>MATRNRQLQAMRGKNMHSVAIDCSDAQELAVTAGALPDDLIVLRYDKSASAAKQKGTGAVV</sequence>
<evidence type="ECO:0000313" key="2">
    <source>
        <dbReference type="Proteomes" id="UP000238270"/>
    </source>
</evidence>
<organism evidence="1 2">
    <name type="scientific">Xanthomonas arboricola pv. populi</name>
    <dbReference type="NCBI Taxonomy" id="487823"/>
    <lineage>
        <taxon>Bacteria</taxon>
        <taxon>Pseudomonadati</taxon>
        <taxon>Pseudomonadota</taxon>
        <taxon>Gammaproteobacteria</taxon>
        <taxon>Lysobacterales</taxon>
        <taxon>Lysobacteraceae</taxon>
        <taxon>Xanthomonas</taxon>
    </lineage>
</organism>
<dbReference type="EMBL" id="MIGV01000004">
    <property type="protein sequence ID" value="PPT77372.1"/>
    <property type="molecule type" value="Genomic_DNA"/>
</dbReference>
<comment type="caution">
    <text evidence="1">The sequence shown here is derived from an EMBL/GenBank/DDBJ whole genome shotgun (WGS) entry which is preliminary data.</text>
</comment>
<dbReference type="Proteomes" id="UP000238270">
    <property type="component" value="Unassembled WGS sequence"/>
</dbReference>
<accession>A0A2S6Z6Y5</accession>
<evidence type="ECO:0000313" key="1">
    <source>
        <dbReference type="EMBL" id="PPT77372.1"/>
    </source>
</evidence>
<dbReference type="AlphaFoldDB" id="A0A2S6Z6Y5"/>
<protein>
    <submittedName>
        <fullName evidence="1">Uncharacterized protein</fullName>
    </submittedName>
</protein>
<gene>
    <name evidence="1" type="ORF">XaplCFBP3122_05170</name>
</gene>
<reference evidence="1 2" key="1">
    <citation type="submission" date="2016-08" db="EMBL/GenBank/DDBJ databases">
        <title>Evolution of the type three secretion system and type three effector repertoires in Xanthomonas.</title>
        <authorList>
            <person name="Merda D."/>
            <person name="Briand M."/>
            <person name="Bosis E."/>
            <person name="Rousseau C."/>
            <person name="Portier P."/>
            <person name="Jacques M.-A."/>
            <person name="Fischer-Le Saux M."/>
        </authorList>
    </citation>
    <scope>NUCLEOTIDE SEQUENCE [LARGE SCALE GENOMIC DNA]</scope>
    <source>
        <strain evidence="1 2">CFBP 3122</strain>
    </source>
</reference>
<proteinExistence type="predicted"/>
<name>A0A2S6Z6Y5_9XANT</name>